<comment type="caution">
    <text evidence="2">The sequence shown here is derived from an EMBL/GenBank/DDBJ whole genome shotgun (WGS) entry which is preliminary data.</text>
</comment>
<sequence length="76" mass="8638">MVTAPPIRKLRDRIRERTVHEEVEQLLSGGLSRPRRRLRREQPTIRHRAGQRKIVHTAAAASATTTTTITTVTRSS</sequence>
<evidence type="ECO:0000313" key="2">
    <source>
        <dbReference type="EMBL" id="PQP14510.1"/>
    </source>
</evidence>
<reference evidence="3" key="1">
    <citation type="submission" date="2018-02" db="EMBL/GenBank/DDBJ databases">
        <title>Draft genome sequencing of Rhodococcus opacus KU647198.</title>
        <authorList>
            <person name="Zheng B.-X."/>
        </authorList>
    </citation>
    <scope>NUCLEOTIDE SEQUENCE [LARGE SCALE GENOMIC DNA]</scope>
    <source>
        <strain evidence="3">04-OD7</strain>
    </source>
</reference>
<evidence type="ECO:0000256" key="1">
    <source>
        <dbReference type="SAM" id="MobiDB-lite"/>
    </source>
</evidence>
<protein>
    <submittedName>
        <fullName evidence="2">Uncharacterized protein</fullName>
    </submittedName>
</protein>
<name>A0A2S8IIB2_RHOOP</name>
<evidence type="ECO:0000313" key="3">
    <source>
        <dbReference type="Proteomes" id="UP000239290"/>
    </source>
</evidence>
<feature type="region of interest" description="Disordered" evidence="1">
    <location>
        <begin position="25"/>
        <end position="53"/>
    </location>
</feature>
<dbReference type="AlphaFoldDB" id="A0A2S8IIB2"/>
<feature type="compositionally biased region" description="Basic residues" evidence="1">
    <location>
        <begin position="33"/>
        <end position="53"/>
    </location>
</feature>
<gene>
    <name evidence="2" type="ORF">C5613_40590</name>
</gene>
<dbReference type="EMBL" id="PUIO01000087">
    <property type="protein sequence ID" value="PQP14510.1"/>
    <property type="molecule type" value="Genomic_DNA"/>
</dbReference>
<accession>A0A2S8IIB2</accession>
<proteinExistence type="predicted"/>
<organism evidence="2 3">
    <name type="scientific">Rhodococcus opacus</name>
    <name type="common">Nocardia opaca</name>
    <dbReference type="NCBI Taxonomy" id="37919"/>
    <lineage>
        <taxon>Bacteria</taxon>
        <taxon>Bacillati</taxon>
        <taxon>Actinomycetota</taxon>
        <taxon>Actinomycetes</taxon>
        <taxon>Mycobacteriales</taxon>
        <taxon>Nocardiaceae</taxon>
        <taxon>Rhodococcus</taxon>
    </lineage>
</organism>
<dbReference type="Proteomes" id="UP000239290">
    <property type="component" value="Unassembled WGS sequence"/>
</dbReference>